<keyword evidence="3 4" id="KW-0012">Acyltransferase</keyword>
<evidence type="ECO:0000256" key="3">
    <source>
        <dbReference type="ARBA" id="ARBA00023315"/>
    </source>
</evidence>
<proteinExistence type="inferred from homology"/>
<comment type="similarity">
    <text evidence="1 4">Belongs to the thiolase-like superfamily. Thiolase family.</text>
</comment>
<accession>A0ABP7K4W1</accession>
<feature type="domain" description="Thiolase N-terminal" evidence="6">
    <location>
        <begin position="31"/>
        <end position="286"/>
    </location>
</feature>
<evidence type="ECO:0000259" key="7">
    <source>
        <dbReference type="Pfam" id="PF02803"/>
    </source>
</evidence>
<evidence type="ECO:0000256" key="5">
    <source>
        <dbReference type="SAM" id="MobiDB-lite"/>
    </source>
</evidence>
<protein>
    <submittedName>
        <fullName evidence="8">Thiolase family protein</fullName>
    </submittedName>
</protein>
<sequence>MGTPVSEPFSRDKFSRESGPGRALDPHREPVVVFGRRTAFGRKNGMHRQVSAAELLAPVLAAVAAEALAGDRRSGRADHGVSPNSARIDDVIIGNAVGGGGNVARLAALEAGLGETIPGLTVDRQCGSGLQAIMLACRLVASGAGTRYLAGGVESCSTAPLRAHRLTSEPAHPDFFDRPAFSPTMIGDPDMGVAAENVAHRYGIDRARQDAFALRSHRLATAAIDAGDFTEELVTVATMSERDEGSRRLTPELLGRFPAAFRAGGTVTAGNSCADADGAVVVLVTSLADAAASGHTHYLRFVDDIAVGVDPNYLGIGGGEAAKALLERHALRGNDLGRVEFNEAFAAQVLASLDLIGVSENAANRQGGALALGHPFGASGAMLVLRLLQQHRAQQHRPGIPAHGLNLAAISIAGGIGLASLWSAE</sequence>
<dbReference type="PIRSF" id="PIRSF000429">
    <property type="entry name" value="Ac-CoA_Ac_transf"/>
    <property type="match status" value="1"/>
</dbReference>
<dbReference type="SUPFAM" id="SSF53901">
    <property type="entry name" value="Thiolase-like"/>
    <property type="match status" value="2"/>
</dbReference>
<comment type="caution">
    <text evidence="8">The sequence shown here is derived from an EMBL/GenBank/DDBJ whole genome shotgun (WGS) entry which is preliminary data.</text>
</comment>
<keyword evidence="9" id="KW-1185">Reference proteome</keyword>
<evidence type="ECO:0000313" key="8">
    <source>
        <dbReference type="EMBL" id="GAA3865673.1"/>
    </source>
</evidence>
<dbReference type="InterPro" id="IPR020616">
    <property type="entry name" value="Thiolase_N"/>
</dbReference>
<feature type="domain" description="Thiolase C-terminal" evidence="7">
    <location>
        <begin position="303"/>
        <end position="421"/>
    </location>
</feature>
<evidence type="ECO:0000256" key="4">
    <source>
        <dbReference type="RuleBase" id="RU003557"/>
    </source>
</evidence>
<keyword evidence="2 4" id="KW-0808">Transferase</keyword>
<dbReference type="PROSITE" id="PS00737">
    <property type="entry name" value="THIOLASE_2"/>
    <property type="match status" value="1"/>
</dbReference>
<dbReference type="InterPro" id="IPR002155">
    <property type="entry name" value="Thiolase"/>
</dbReference>
<dbReference type="CDD" id="cd00751">
    <property type="entry name" value="thiolase"/>
    <property type="match status" value="1"/>
</dbReference>
<dbReference type="Pfam" id="PF00108">
    <property type="entry name" value="Thiolase_N"/>
    <property type="match status" value="1"/>
</dbReference>
<evidence type="ECO:0000256" key="1">
    <source>
        <dbReference type="ARBA" id="ARBA00010982"/>
    </source>
</evidence>
<gene>
    <name evidence="8" type="ORF">GCM10022381_06750</name>
</gene>
<dbReference type="Pfam" id="PF02803">
    <property type="entry name" value="Thiolase_C"/>
    <property type="match status" value="1"/>
</dbReference>
<dbReference type="InterPro" id="IPR016039">
    <property type="entry name" value="Thiolase-like"/>
</dbReference>
<organism evidence="8 9">
    <name type="scientific">Leifsonia kafniensis</name>
    <dbReference type="NCBI Taxonomy" id="475957"/>
    <lineage>
        <taxon>Bacteria</taxon>
        <taxon>Bacillati</taxon>
        <taxon>Actinomycetota</taxon>
        <taxon>Actinomycetes</taxon>
        <taxon>Micrococcales</taxon>
        <taxon>Microbacteriaceae</taxon>
        <taxon>Leifsonia</taxon>
    </lineage>
</organism>
<dbReference type="EMBL" id="BAABCN010000002">
    <property type="protein sequence ID" value="GAA3865673.1"/>
    <property type="molecule type" value="Genomic_DNA"/>
</dbReference>
<dbReference type="InterPro" id="IPR020613">
    <property type="entry name" value="Thiolase_CS"/>
</dbReference>
<name>A0ABP7K4W1_9MICO</name>
<dbReference type="PANTHER" id="PTHR43853">
    <property type="entry name" value="3-KETOACYL-COA THIOLASE, PEROXISOMAL"/>
    <property type="match status" value="1"/>
</dbReference>
<dbReference type="Gene3D" id="3.40.47.10">
    <property type="match status" value="1"/>
</dbReference>
<reference evidence="9" key="1">
    <citation type="journal article" date="2019" name="Int. J. Syst. Evol. Microbiol.">
        <title>The Global Catalogue of Microorganisms (GCM) 10K type strain sequencing project: providing services to taxonomists for standard genome sequencing and annotation.</title>
        <authorList>
            <consortium name="The Broad Institute Genomics Platform"/>
            <consortium name="The Broad Institute Genome Sequencing Center for Infectious Disease"/>
            <person name="Wu L."/>
            <person name="Ma J."/>
        </authorList>
    </citation>
    <scope>NUCLEOTIDE SEQUENCE [LARGE SCALE GENOMIC DNA]</scope>
    <source>
        <strain evidence="9">JCM 17021</strain>
    </source>
</reference>
<evidence type="ECO:0000259" key="6">
    <source>
        <dbReference type="Pfam" id="PF00108"/>
    </source>
</evidence>
<evidence type="ECO:0000256" key="2">
    <source>
        <dbReference type="ARBA" id="ARBA00022679"/>
    </source>
</evidence>
<dbReference type="InterPro" id="IPR050215">
    <property type="entry name" value="Thiolase-like_sf_Thiolase"/>
</dbReference>
<dbReference type="PANTHER" id="PTHR43853:SF3">
    <property type="entry name" value="ACETYL-COA C-ACETYLTRANSFERASE YHFS-RELATED"/>
    <property type="match status" value="1"/>
</dbReference>
<dbReference type="InterPro" id="IPR020617">
    <property type="entry name" value="Thiolase_C"/>
</dbReference>
<evidence type="ECO:0000313" key="9">
    <source>
        <dbReference type="Proteomes" id="UP001501803"/>
    </source>
</evidence>
<dbReference type="NCBIfam" id="TIGR01930">
    <property type="entry name" value="AcCoA-C-Actrans"/>
    <property type="match status" value="1"/>
</dbReference>
<dbReference type="Proteomes" id="UP001501803">
    <property type="component" value="Unassembled WGS sequence"/>
</dbReference>
<feature type="region of interest" description="Disordered" evidence="5">
    <location>
        <begin position="1"/>
        <end position="28"/>
    </location>
</feature>